<comment type="caution">
    <text evidence="2">The sequence shown here is derived from an EMBL/GenBank/DDBJ whole genome shotgun (WGS) entry which is preliminary data.</text>
</comment>
<keyword evidence="3" id="KW-1185">Reference proteome</keyword>
<evidence type="ECO:0000313" key="2">
    <source>
        <dbReference type="EMBL" id="MFD1549617.1"/>
    </source>
</evidence>
<reference evidence="3" key="1">
    <citation type="journal article" date="2019" name="Int. J. Syst. Evol. Microbiol.">
        <title>The Global Catalogue of Microorganisms (GCM) 10K type strain sequencing project: providing services to taxonomists for standard genome sequencing and annotation.</title>
        <authorList>
            <consortium name="The Broad Institute Genomics Platform"/>
            <consortium name="The Broad Institute Genome Sequencing Center for Infectious Disease"/>
            <person name="Wu L."/>
            <person name="Ma J."/>
        </authorList>
    </citation>
    <scope>NUCLEOTIDE SEQUENCE [LARGE SCALE GENOMIC DNA]</scope>
    <source>
        <strain evidence="3">CCM 8906</strain>
    </source>
</reference>
<dbReference type="EMBL" id="JBHTOM010000010">
    <property type="protein sequence ID" value="MFD1549617.1"/>
    <property type="molecule type" value="Genomic_DNA"/>
</dbReference>
<accession>A0ABW4H4A0</accession>
<evidence type="ECO:0000313" key="3">
    <source>
        <dbReference type="Proteomes" id="UP001597195"/>
    </source>
</evidence>
<dbReference type="Gene3D" id="2.60.120.200">
    <property type="match status" value="1"/>
</dbReference>
<organism evidence="2 3">
    <name type="scientific">Levilactobacillus fuyuanensis</name>
    <dbReference type="NCBI Taxonomy" id="2486022"/>
    <lineage>
        <taxon>Bacteria</taxon>
        <taxon>Bacillati</taxon>
        <taxon>Bacillota</taxon>
        <taxon>Bacilli</taxon>
        <taxon>Lactobacillales</taxon>
        <taxon>Lactobacillaceae</taxon>
        <taxon>Levilactobacillus</taxon>
    </lineage>
</organism>
<dbReference type="InterPro" id="IPR013320">
    <property type="entry name" value="ConA-like_dom_sf"/>
</dbReference>
<feature type="region of interest" description="Disordered" evidence="1">
    <location>
        <begin position="300"/>
        <end position="331"/>
    </location>
</feature>
<dbReference type="Proteomes" id="UP001597195">
    <property type="component" value="Unassembled WGS sequence"/>
</dbReference>
<dbReference type="Pfam" id="PF18483">
    <property type="entry name" value="Lectin_L-type_dom"/>
    <property type="match status" value="1"/>
</dbReference>
<evidence type="ECO:0008006" key="4">
    <source>
        <dbReference type="Google" id="ProtNLM"/>
    </source>
</evidence>
<sequence>MKIRSILLSVMAVGLGIVIWGWGTTAQADLASALNQAPQGVNLDSYFQAGSISPNSAKKVATDFGESQAVQLTDNRSQLGTIWTKDDTKMSLNSDETASMWMYFGDKNSSSGDGMAFVMQNDDRYDHGMGASTRGANGNPVAGETLGVWGTDQDKNMSTAGEVAATGIQNSWALEFDTFHNGTTGEDALGRGSSFDTDSSLTSNTTNSHIASGFPGKAETYNMHQVPVTTKTQVQTGTGLFGVPIYSNVSTTKDYYYASMNHTKPIEGRSAGWLVDGSWYHVTLKWNATDQTMTYIFDDKNPKTGQPKANPTSKTVSVPKSSIDPDGTGQVRWGFTGSTGTNWEPNAVVFEQVPGIVNSNATASLKDETTQRTVASGDSVGGGHHMRLTYNLAYTGGSQNWKDIQAKLNLPNNMTFSGGTVTYGDSSLAKTSLSAADLNTKTLTVPISEMSKTNPTATITLDGVAAPGDSALTMSKFVGSNALADATVPAFAVTAPTKTSALSMALTGDSASGETKTMPDTDVPVTGQLKYDDNSAVDKGSMTLHPVLNGESLPTELLRSSDTAGSFTYDVPQAKLLSGQANDLKLYAEDTDGRISNEVTETITVKSGSLDLSVPTTASFEPTTLNGKEQLIRPSSDLKVAVSDTRGKGNDWTLYAKSTPFMSRLRGTLPASLVYKSGATKDDLSAGYVKLQSATSTSDNDVTDVSGDWTADSGLLLDVQGDAVGGINNAPMAYTGVITWSFTNAPT</sequence>
<protein>
    <recommendedName>
        <fullName evidence="4">WxL domain surface cell wall-binding</fullName>
    </recommendedName>
</protein>
<name>A0ABW4H4A0_9LACO</name>
<dbReference type="RefSeq" id="WP_125701293.1">
    <property type="nucleotide sequence ID" value="NZ_JBHTOM010000010.1"/>
</dbReference>
<dbReference type="SUPFAM" id="SSF49899">
    <property type="entry name" value="Concanavalin A-like lectins/glucanases"/>
    <property type="match status" value="1"/>
</dbReference>
<feature type="compositionally biased region" description="Polar residues" evidence="1">
    <location>
        <begin position="303"/>
        <end position="320"/>
    </location>
</feature>
<proteinExistence type="predicted"/>
<evidence type="ECO:0000256" key="1">
    <source>
        <dbReference type="SAM" id="MobiDB-lite"/>
    </source>
</evidence>
<gene>
    <name evidence="2" type="ORF">ACFQ5T_07880</name>
</gene>